<dbReference type="PANTHER" id="PTHR12205:SF0">
    <property type="entry name" value="CENTROMERE_KINETOCHORE PROTEIN ZW10 HOMOLOG"/>
    <property type="match status" value="1"/>
</dbReference>
<dbReference type="GO" id="GO:0006888">
    <property type="term" value="P:endoplasmic reticulum to Golgi vesicle-mediated transport"/>
    <property type="evidence" value="ECO:0007669"/>
    <property type="project" value="TreeGrafter"/>
</dbReference>
<dbReference type="GO" id="GO:1990423">
    <property type="term" value="C:RZZ complex"/>
    <property type="evidence" value="ECO:0007669"/>
    <property type="project" value="TreeGrafter"/>
</dbReference>
<accession>A0A9P4J8A6</accession>
<dbReference type="OrthoDB" id="534815at2759"/>
<dbReference type="GO" id="GO:0007094">
    <property type="term" value="P:mitotic spindle assembly checkpoint signaling"/>
    <property type="evidence" value="ECO:0007669"/>
    <property type="project" value="TreeGrafter"/>
</dbReference>
<evidence type="ECO:0000313" key="4">
    <source>
        <dbReference type="Proteomes" id="UP000799439"/>
    </source>
</evidence>
<feature type="compositionally biased region" description="Basic and acidic residues" evidence="1">
    <location>
        <begin position="436"/>
        <end position="449"/>
    </location>
</feature>
<feature type="compositionally biased region" description="Polar residues" evidence="1">
    <location>
        <begin position="17"/>
        <end position="31"/>
    </location>
</feature>
<reference evidence="3" key="1">
    <citation type="journal article" date="2020" name="Stud. Mycol.">
        <title>101 Dothideomycetes genomes: a test case for predicting lifestyles and emergence of pathogens.</title>
        <authorList>
            <person name="Haridas S."/>
            <person name="Albert R."/>
            <person name="Binder M."/>
            <person name="Bloem J."/>
            <person name="Labutti K."/>
            <person name="Salamov A."/>
            <person name="Andreopoulos B."/>
            <person name="Baker S."/>
            <person name="Barry K."/>
            <person name="Bills G."/>
            <person name="Bluhm B."/>
            <person name="Cannon C."/>
            <person name="Castanera R."/>
            <person name="Culley D."/>
            <person name="Daum C."/>
            <person name="Ezra D."/>
            <person name="Gonzalez J."/>
            <person name="Henrissat B."/>
            <person name="Kuo A."/>
            <person name="Liang C."/>
            <person name="Lipzen A."/>
            <person name="Lutzoni F."/>
            <person name="Magnuson J."/>
            <person name="Mondo S."/>
            <person name="Nolan M."/>
            <person name="Ohm R."/>
            <person name="Pangilinan J."/>
            <person name="Park H.-J."/>
            <person name="Ramirez L."/>
            <person name="Alfaro M."/>
            <person name="Sun H."/>
            <person name="Tritt A."/>
            <person name="Yoshinaga Y."/>
            <person name="Zwiers L.-H."/>
            <person name="Turgeon B."/>
            <person name="Goodwin S."/>
            <person name="Spatafora J."/>
            <person name="Crous P."/>
            <person name="Grigoriev I."/>
        </authorList>
    </citation>
    <scope>NUCLEOTIDE SEQUENCE</scope>
    <source>
        <strain evidence="3">CBS 260.36</strain>
    </source>
</reference>
<evidence type="ECO:0000313" key="3">
    <source>
        <dbReference type="EMBL" id="KAF2156916.1"/>
    </source>
</evidence>
<protein>
    <recommendedName>
        <fullName evidence="2">ZW10 C-terminal helical domain-containing protein</fullName>
    </recommendedName>
</protein>
<feature type="region of interest" description="Disordered" evidence="1">
    <location>
        <begin position="1"/>
        <end position="36"/>
    </location>
</feature>
<dbReference type="Gene3D" id="1.10.357.150">
    <property type="match status" value="1"/>
</dbReference>
<dbReference type="EMBL" id="ML996081">
    <property type="protein sequence ID" value="KAF2156916.1"/>
    <property type="molecule type" value="Genomic_DNA"/>
</dbReference>
<dbReference type="InterPro" id="IPR046362">
    <property type="entry name" value="Zw10/DSL1_C_sf"/>
</dbReference>
<gene>
    <name evidence="3" type="ORF">K461DRAFT_249523</name>
</gene>
<evidence type="ECO:0000256" key="1">
    <source>
        <dbReference type="SAM" id="MobiDB-lite"/>
    </source>
</evidence>
<dbReference type="GO" id="GO:0005737">
    <property type="term" value="C:cytoplasm"/>
    <property type="evidence" value="ECO:0007669"/>
    <property type="project" value="GOC"/>
</dbReference>
<dbReference type="PANTHER" id="PTHR12205">
    <property type="entry name" value="CENTROMERE/KINETOCHORE PROTEIN ZW10"/>
    <property type="match status" value="1"/>
</dbReference>
<feature type="domain" description="ZW10 C-terminal helical" evidence="2">
    <location>
        <begin position="679"/>
        <end position="827"/>
    </location>
</feature>
<feature type="region of interest" description="Disordered" evidence="1">
    <location>
        <begin position="401"/>
        <end position="514"/>
    </location>
</feature>
<dbReference type="AlphaFoldDB" id="A0A9P4J8A6"/>
<dbReference type="Proteomes" id="UP000799439">
    <property type="component" value="Unassembled WGS sequence"/>
</dbReference>
<dbReference type="InterPro" id="IPR055148">
    <property type="entry name" value="ZW10_C_2"/>
</dbReference>
<proteinExistence type="predicted"/>
<organism evidence="3 4">
    <name type="scientific">Myriangium duriaei CBS 260.36</name>
    <dbReference type="NCBI Taxonomy" id="1168546"/>
    <lineage>
        <taxon>Eukaryota</taxon>
        <taxon>Fungi</taxon>
        <taxon>Dikarya</taxon>
        <taxon>Ascomycota</taxon>
        <taxon>Pezizomycotina</taxon>
        <taxon>Dothideomycetes</taxon>
        <taxon>Dothideomycetidae</taxon>
        <taxon>Myriangiales</taxon>
        <taxon>Myriangiaceae</taxon>
        <taxon>Myriangium</taxon>
    </lineage>
</organism>
<keyword evidence="4" id="KW-1185">Reference proteome</keyword>
<evidence type="ECO:0000259" key="2">
    <source>
        <dbReference type="Pfam" id="PF22766"/>
    </source>
</evidence>
<sequence>MSKAAGEQVVDRDGSTSERQSSPELKSTHVSPTLLHELEKDLDEANRQLEEHAKNVAVDGSSDVESWVSRVNRVQADLEQSKVTARTIVQQAEAHAALGTCVTDASQKIELLEKELVFNTSLEAALQELQFVYKRLGKAKELVVNEQTVSATDVLKDVRRHLDNLQPSYPSNTIHALQSRASVISGDIVDSAQRHVLGCFKITTEPPTINTSLTSTKQGESDLPNSIETLQQLGALDKPIAAIRRSLDTEFFQPWCRSSPQNPVYRIKQSDGKLWVDLDSNRASVIDILNDIGILVKFISAHLPQLVCQRLSKSLMPQFIEHFETTQLNPNVPVETEQLKRFDELLVAVRGLSQNLAEQSWEGHTQLDAWVQNAPKVWLARQREHALDTIRHSLLDHLGERKEAETRKFQSSGQEEESGTAKKPTTEEPWDTEWNDESRAGDSKAHEKNEDDDSSAWETGDEQTNDFGRSNALDATEMNDQDAAWGWEDDKRSTETDNATRQGSSIGRPSNQGNAQEEYLLEKYTVTGVPEALLRLSIAIYNQATTMVDNGAAESAVGAAIPALSNLPALAMALYRAMAVTAYDKIENGKLLLYNDALWLVDHIGALANGSHKEGRNLNLKTPVIKKLEQEAAAFERFAEMAHGAELESQRTVLRDLLDGAQGFSNCTTSPFSDECDDAVSMTVDRLRIVHGQWQPVLSRSALLESMGSLLSTVVSKYIMDIEDLADIGEDESKRLLSYCKSFSSINNLFLEQQPGSSELRDVTPVYCRNWLKLQYLGEILDGSLADIKYLWKEGELSMEFDADEVSDLIRALFADSDHRRKAIADIVRR</sequence>
<name>A0A9P4J8A6_9PEZI</name>
<dbReference type="Pfam" id="PF22766">
    <property type="entry name" value="ZW10_C2"/>
    <property type="match status" value="1"/>
</dbReference>
<feature type="compositionally biased region" description="Acidic residues" evidence="1">
    <location>
        <begin position="450"/>
        <end position="464"/>
    </location>
</feature>
<comment type="caution">
    <text evidence="3">The sequence shown here is derived from an EMBL/GenBank/DDBJ whole genome shotgun (WGS) entry which is preliminary data.</text>
</comment>
<feature type="compositionally biased region" description="Polar residues" evidence="1">
    <location>
        <begin position="496"/>
        <end position="514"/>
    </location>
</feature>